<accession>A0A6B9J5P8</accession>
<reference evidence="1 2" key="1">
    <citation type="submission" date="2019-11" db="EMBL/GenBank/DDBJ databases">
        <title>Characterization of a new Erwinia amylovora bacteriophage.</title>
        <authorList>
            <person name="Valentovich L.N."/>
            <person name="Akhremchuk A.E."/>
            <person name="Besarab N.V."/>
            <person name="Lagonenko A.L."/>
        </authorList>
    </citation>
    <scope>NUCLEOTIDE SEQUENCE [LARGE SCALE GENOMIC DNA]</scope>
</reference>
<protein>
    <submittedName>
        <fullName evidence="1">Uncharacterized protein</fullName>
    </submittedName>
</protein>
<evidence type="ECO:0000313" key="1">
    <source>
        <dbReference type="EMBL" id="QGZ16185.1"/>
    </source>
</evidence>
<name>A0A6B9J5P8_9CAUD</name>
<keyword evidence="2" id="KW-1185">Reference proteome</keyword>
<organism evidence="1 2">
    <name type="scientific">Erwinia phage Hena1</name>
    <dbReference type="NCBI Taxonomy" id="2678601"/>
    <lineage>
        <taxon>Viruses</taxon>
        <taxon>Duplodnaviria</taxon>
        <taxon>Heunggongvirae</taxon>
        <taxon>Uroviricota</taxon>
        <taxon>Caudoviricetes</taxon>
        <taxon>Vequintavirinae</taxon>
        <taxon>Henunavirus</taxon>
        <taxon>Henunavirus hena1</taxon>
    </lineage>
</organism>
<gene>
    <name evidence="1" type="ORF">Hena1_00090</name>
</gene>
<dbReference type="EMBL" id="MN732867">
    <property type="protein sequence ID" value="QGZ16185.1"/>
    <property type="molecule type" value="Genomic_DNA"/>
</dbReference>
<evidence type="ECO:0000313" key="2">
    <source>
        <dbReference type="Proteomes" id="UP000433183"/>
    </source>
</evidence>
<dbReference type="Proteomes" id="UP000433183">
    <property type="component" value="Segment"/>
</dbReference>
<proteinExistence type="predicted"/>
<sequence length="74" mass="8922">MACFKHIKKGQFFQDTKYRVFNSKHCYLKTGTYHYLDLEKNITVDVRKSCNDFDVSNEESFRFFVVKVEIKVTR</sequence>